<dbReference type="SMART" id="SM00857">
    <property type="entry name" value="Resolvase"/>
    <property type="match status" value="1"/>
</dbReference>
<sequence length="604" mass="67886">MGTSSKPKRALIVVRLSRATDATTSPTRQREECRRLCDQRGYDVVGIAEDLDVSAGLTTPFERPQLGDWLENRFHEFDVLVVYRMDRIVRRLLDLADLIRWGQTHSVSLVSATESFLDLTSPFGDIIALLVAKVAELELEAISSRIASAYNHNRQLGKWTGGAQLPWGYLPRQADDGWRLFPDPEAVPVIHEVAERVLAGEPLRAIAHDLNERKVPTAKDRMNAHLGRELKGYEWTSGGLKRSMTLPTMLGYVTVREPKRNANGEILRDARGRKMFEAEDVLRGPDGSPVQRAEPILTKHVFDQLGVELAGRENRKEPTKRSNALLLRVIYCGVCGRPCYRLKGGQGRRPRYRCSSAQYKSTCGNGSVAMEELDELVVTSVLGLMGDSERLQRVWDAGEDNAAKLADVNNRLDDLTAQMGRPAFRAGTPQRAVLDAEIDALAERRDELAAVTTRPAGWTWQSTGETFRDWWESLDLTQQNVYLRSMGVRVTYDNREELKLHLEMVELEQMAAQVKAVGPIETMTETYASMTEAGIQGIETHKDKTVVVLKSGERFEIPHWLDEIGISEITNDDDVRIVWTTDGRGWYHQPSGEWIAVPLGDVEE</sequence>
<evidence type="ECO:0000259" key="4">
    <source>
        <dbReference type="PROSITE" id="PS51737"/>
    </source>
</evidence>
<dbReference type="PANTHER" id="PTHR30461">
    <property type="entry name" value="DNA-INVERTASE FROM LAMBDOID PROPHAGE"/>
    <property type="match status" value="1"/>
</dbReference>
<dbReference type="InterPro" id="IPR050639">
    <property type="entry name" value="SSR_resolvase"/>
</dbReference>
<dbReference type="Pfam" id="PF00239">
    <property type="entry name" value="Resolvase"/>
    <property type="match status" value="1"/>
</dbReference>
<dbReference type="Pfam" id="PF13408">
    <property type="entry name" value="Zn_ribbon_recom"/>
    <property type="match status" value="1"/>
</dbReference>
<dbReference type="Pfam" id="PF07508">
    <property type="entry name" value="Recombinase"/>
    <property type="match status" value="1"/>
</dbReference>
<dbReference type="CDD" id="cd00338">
    <property type="entry name" value="Ser_Recombinase"/>
    <property type="match status" value="1"/>
</dbReference>
<keyword evidence="1" id="KW-0238">DNA-binding</keyword>
<organism evidence="5 6">
    <name type="scientific">Rhodococcus daqingensis</name>
    <dbReference type="NCBI Taxonomy" id="2479363"/>
    <lineage>
        <taxon>Bacteria</taxon>
        <taxon>Bacillati</taxon>
        <taxon>Actinomycetota</taxon>
        <taxon>Actinomycetes</taxon>
        <taxon>Mycobacteriales</taxon>
        <taxon>Nocardiaceae</taxon>
        <taxon>Rhodococcus</taxon>
    </lineage>
</organism>
<dbReference type="PROSITE" id="PS51736">
    <property type="entry name" value="RECOMBINASES_3"/>
    <property type="match status" value="1"/>
</dbReference>
<evidence type="ECO:0000313" key="6">
    <source>
        <dbReference type="Proteomes" id="UP001596484"/>
    </source>
</evidence>
<feature type="domain" description="Resolvase/invertase-type recombinase catalytic" evidence="3">
    <location>
        <begin position="9"/>
        <end position="157"/>
    </location>
</feature>
<dbReference type="SUPFAM" id="SSF53041">
    <property type="entry name" value="Resolvase-like"/>
    <property type="match status" value="1"/>
</dbReference>
<evidence type="ECO:0000256" key="2">
    <source>
        <dbReference type="ARBA" id="ARBA00023172"/>
    </source>
</evidence>
<keyword evidence="6" id="KW-1185">Reference proteome</keyword>
<keyword evidence="2" id="KW-0233">DNA recombination</keyword>
<dbReference type="RefSeq" id="WP_378409366.1">
    <property type="nucleotide sequence ID" value="NZ_JBHTCS010000030.1"/>
</dbReference>
<dbReference type="InterPro" id="IPR036162">
    <property type="entry name" value="Resolvase-like_N_sf"/>
</dbReference>
<dbReference type="InterPro" id="IPR006119">
    <property type="entry name" value="Resolv_N"/>
</dbReference>
<protein>
    <submittedName>
        <fullName evidence="5">Recombinase family protein</fullName>
    </submittedName>
</protein>
<accession>A0ABW2S5S5</accession>
<dbReference type="PANTHER" id="PTHR30461:SF2">
    <property type="entry name" value="SERINE RECOMBINASE PINE-RELATED"/>
    <property type="match status" value="1"/>
</dbReference>
<name>A0ABW2S5S5_9NOCA</name>
<dbReference type="PROSITE" id="PS51737">
    <property type="entry name" value="RECOMBINASE_DNA_BIND"/>
    <property type="match status" value="1"/>
</dbReference>
<dbReference type="InterPro" id="IPR025827">
    <property type="entry name" value="Zn_ribbon_recom_dom"/>
</dbReference>
<dbReference type="Gene3D" id="3.40.50.1390">
    <property type="entry name" value="Resolvase, N-terminal catalytic domain"/>
    <property type="match status" value="1"/>
</dbReference>
<dbReference type="Gene3D" id="3.90.1750.20">
    <property type="entry name" value="Putative Large Serine Recombinase, Chain B, Domain 2"/>
    <property type="match status" value="1"/>
</dbReference>
<reference evidence="6" key="1">
    <citation type="journal article" date="2019" name="Int. J. Syst. Evol. Microbiol.">
        <title>The Global Catalogue of Microorganisms (GCM) 10K type strain sequencing project: providing services to taxonomists for standard genome sequencing and annotation.</title>
        <authorList>
            <consortium name="The Broad Institute Genomics Platform"/>
            <consortium name="The Broad Institute Genome Sequencing Center for Infectious Disease"/>
            <person name="Wu L."/>
            <person name="Ma J."/>
        </authorList>
    </citation>
    <scope>NUCLEOTIDE SEQUENCE [LARGE SCALE GENOMIC DNA]</scope>
    <source>
        <strain evidence="6">ICMP 19430</strain>
    </source>
</reference>
<dbReference type="EMBL" id="JBHTCS010000030">
    <property type="protein sequence ID" value="MFC7451292.1"/>
    <property type="molecule type" value="Genomic_DNA"/>
</dbReference>
<comment type="caution">
    <text evidence="5">The sequence shown here is derived from an EMBL/GenBank/DDBJ whole genome shotgun (WGS) entry which is preliminary data.</text>
</comment>
<evidence type="ECO:0000313" key="5">
    <source>
        <dbReference type="EMBL" id="MFC7451292.1"/>
    </source>
</evidence>
<dbReference type="InterPro" id="IPR011109">
    <property type="entry name" value="DNA_bind_recombinase_dom"/>
</dbReference>
<evidence type="ECO:0000256" key="1">
    <source>
        <dbReference type="ARBA" id="ARBA00023125"/>
    </source>
</evidence>
<feature type="domain" description="Recombinase" evidence="4">
    <location>
        <begin position="166"/>
        <end position="315"/>
    </location>
</feature>
<dbReference type="InterPro" id="IPR038109">
    <property type="entry name" value="DNA_bind_recomb_sf"/>
</dbReference>
<gene>
    <name evidence="5" type="ORF">ACFQS9_25680</name>
</gene>
<evidence type="ECO:0000259" key="3">
    <source>
        <dbReference type="PROSITE" id="PS51736"/>
    </source>
</evidence>
<proteinExistence type="predicted"/>
<dbReference type="Proteomes" id="UP001596484">
    <property type="component" value="Unassembled WGS sequence"/>
</dbReference>